<proteinExistence type="predicted"/>
<dbReference type="RefSeq" id="WP_104794554.1">
    <property type="nucleotide sequence ID" value="NZ_PTPZ01000011.1"/>
</dbReference>
<evidence type="ECO:0000313" key="2">
    <source>
        <dbReference type="Proteomes" id="UP000238565"/>
    </source>
</evidence>
<reference evidence="1 2" key="1">
    <citation type="submission" date="2018-02" db="EMBL/GenBank/DDBJ databases">
        <title>Draft genome sequence of bacterial isolates from marine environment.</title>
        <authorList>
            <person name="Singh S.K."/>
            <person name="Hill R."/>
            <person name="Major S."/>
            <person name="Cai H."/>
            <person name="Li Y."/>
        </authorList>
    </citation>
    <scope>NUCLEOTIDE SEQUENCE [LARGE SCALE GENOMIC DNA]</scope>
    <source>
        <strain evidence="1 2">IMET F</strain>
    </source>
</reference>
<sequence>MKDIKSKMKNTLFKTCSLIIILTYFGGCTNHKKLDKEELEIVAKLINKKLFENQTSSIITDEILAKYEKDTITNPLVIDSLVRTDVTNRKYYITISNTLFPIDRKGDLFKETMSFLVYFPLDREDTVARKINIKELNIRKNLILVPNEPPNNGHMYLGSFEISRVVFNRNLKRALVYYKVDKDGHHFESSMKEFIKENDVWEVKENKFPK</sequence>
<protein>
    <submittedName>
        <fullName evidence="1">Uncharacterized protein</fullName>
    </submittedName>
</protein>
<organism evidence="1 2">
    <name type="scientific">Cloacibacterium normanense</name>
    <dbReference type="NCBI Taxonomy" id="237258"/>
    <lineage>
        <taxon>Bacteria</taxon>
        <taxon>Pseudomonadati</taxon>
        <taxon>Bacteroidota</taxon>
        <taxon>Flavobacteriia</taxon>
        <taxon>Flavobacteriales</taxon>
        <taxon>Weeksellaceae</taxon>
    </lineage>
</organism>
<evidence type="ECO:0000313" key="1">
    <source>
        <dbReference type="EMBL" id="PPZ90531.1"/>
    </source>
</evidence>
<name>A0A2S7I1S3_9FLAO</name>
<comment type="caution">
    <text evidence="1">The sequence shown here is derived from an EMBL/GenBank/DDBJ whole genome shotgun (WGS) entry which is preliminary data.</text>
</comment>
<dbReference type="Proteomes" id="UP000238565">
    <property type="component" value="Unassembled WGS sequence"/>
</dbReference>
<gene>
    <name evidence="1" type="ORF">C3729_13010</name>
</gene>
<dbReference type="EMBL" id="PTPZ01000011">
    <property type="protein sequence ID" value="PPZ90531.1"/>
    <property type="molecule type" value="Genomic_DNA"/>
</dbReference>
<dbReference type="AlphaFoldDB" id="A0A2S7I1S3"/>
<accession>A0A2S7I1S3</accession>